<accession>A0A1J4J4K6</accession>
<gene>
    <name evidence="2" type="ORF">TRFO_39514</name>
</gene>
<feature type="compositionally biased region" description="Acidic residues" evidence="1">
    <location>
        <begin position="34"/>
        <end position="49"/>
    </location>
</feature>
<feature type="compositionally biased region" description="Polar residues" evidence="1">
    <location>
        <begin position="16"/>
        <end position="33"/>
    </location>
</feature>
<proteinExistence type="predicted"/>
<evidence type="ECO:0000313" key="3">
    <source>
        <dbReference type="Proteomes" id="UP000179807"/>
    </source>
</evidence>
<evidence type="ECO:0000256" key="1">
    <source>
        <dbReference type="SAM" id="MobiDB-lite"/>
    </source>
</evidence>
<organism evidence="2 3">
    <name type="scientific">Tritrichomonas foetus</name>
    <dbReference type="NCBI Taxonomy" id="1144522"/>
    <lineage>
        <taxon>Eukaryota</taxon>
        <taxon>Metamonada</taxon>
        <taxon>Parabasalia</taxon>
        <taxon>Tritrichomonadida</taxon>
        <taxon>Tritrichomonadidae</taxon>
        <taxon>Tritrichomonas</taxon>
    </lineage>
</organism>
<dbReference type="AlphaFoldDB" id="A0A1J4J4K6"/>
<feature type="compositionally biased region" description="Basic and acidic residues" evidence="1">
    <location>
        <begin position="58"/>
        <end position="71"/>
    </location>
</feature>
<keyword evidence="3" id="KW-1185">Reference proteome</keyword>
<protein>
    <submittedName>
        <fullName evidence="2">Uncharacterized protein</fullName>
    </submittedName>
</protein>
<evidence type="ECO:0000313" key="2">
    <source>
        <dbReference type="EMBL" id="OHS94282.1"/>
    </source>
</evidence>
<dbReference type="RefSeq" id="XP_068347419.1">
    <property type="nucleotide sequence ID" value="XM_068512692.1"/>
</dbReference>
<dbReference type="Proteomes" id="UP000179807">
    <property type="component" value="Unassembled WGS sequence"/>
</dbReference>
<dbReference type="EMBL" id="MLAK01001331">
    <property type="protein sequence ID" value="OHS94282.1"/>
    <property type="molecule type" value="Genomic_DNA"/>
</dbReference>
<dbReference type="GeneID" id="94847396"/>
<sequence length="271" mass="31225">MARRRAAASDIDTEFIGSTNSSDNESTIGSTSSDDSEPEAEFYTEDSDDSPNSKSISKSKEKESNGNESRKSTSKGNSESDIILPNVDYEEKNNKSNILNKNKNNGMNKLVKISANRQTHYNIIVTHSRLETIEARISNSRIPNIIHPAQAIVYDKTHQESLKLTRKELEKRNHYKIIESPKRIPNFWEPRKWDTPDMIMNEDENEEIEDRIRGLDSVTPEGNIKKWYHSGNSRENSRSRKKRPNIPFVASLLDYNTDTFEDQTDIEFYDF</sequence>
<name>A0A1J4J4K6_9EUKA</name>
<feature type="region of interest" description="Disordered" evidence="1">
    <location>
        <begin position="1"/>
        <end position="85"/>
    </location>
</feature>
<comment type="caution">
    <text evidence="2">The sequence shown here is derived from an EMBL/GenBank/DDBJ whole genome shotgun (WGS) entry which is preliminary data.</text>
</comment>
<reference evidence="2" key="1">
    <citation type="submission" date="2016-10" db="EMBL/GenBank/DDBJ databases">
        <authorList>
            <person name="Benchimol M."/>
            <person name="Almeida L.G."/>
            <person name="Vasconcelos A.T."/>
            <person name="Perreira-Neves A."/>
            <person name="Rosa I.A."/>
            <person name="Tasca T."/>
            <person name="Bogo M.R."/>
            <person name="de Souza W."/>
        </authorList>
    </citation>
    <scope>NUCLEOTIDE SEQUENCE [LARGE SCALE GENOMIC DNA]</scope>
    <source>
        <strain evidence="2">K</strain>
    </source>
</reference>
<feature type="region of interest" description="Disordered" evidence="1">
    <location>
        <begin position="223"/>
        <end position="242"/>
    </location>
</feature>
<dbReference type="VEuPathDB" id="TrichDB:TRFO_39514"/>